<evidence type="ECO:0000313" key="2">
    <source>
        <dbReference type="EMBL" id="MBW0476236.1"/>
    </source>
</evidence>
<feature type="compositionally biased region" description="Basic and acidic residues" evidence="1">
    <location>
        <begin position="32"/>
        <end position="57"/>
    </location>
</feature>
<name>A0A9Q3C0T4_9BASI</name>
<proteinExistence type="predicted"/>
<evidence type="ECO:0000256" key="1">
    <source>
        <dbReference type="SAM" id="MobiDB-lite"/>
    </source>
</evidence>
<evidence type="ECO:0000313" key="3">
    <source>
        <dbReference type="Proteomes" id="UP000765509"/>
    </source>
</evidence>
<organism evidence="2 3">
    <name type="scientific">Austropuccinia psidii MF-1</name>
    <dbReference type="NCBI Taxonomy" id="1389203"/>
    <lineage>
        <taxon>Eukaryota</taxon>
        <taxon>Fungi</taxon>
        <taxon>Dikarya</taxon>
        <taxon>Basidiomycota</taxon>
        <taxon>Pucciniomycotina</taxon>
        <taxon>Pucciniomycetes</taxon>
        <taxon>Pucciniales</taxon>
        <taxon>Sphaerophragmiaceae</taxon>
        <taxon>Austropuccinia</taxon>
    </lineage>
</organism>
<reference evidence="2" key="1">
    <citation type="submission" date="2021-03" db="EMBL/GenBank/DDBJ databases">
        <title>Draft genome sequence of rust myrtle Austropuccinia psidii MF-1, a brazilian biotype.</title>
        <authorList>
            <person name="Quecine M.C."/>
            <person name="Pachon D.M.R."/>
            <person name="Bonatelli M.L."/>
            <person name="Correr F.H."/>
            <person name="Franceschini L.M."/>
            <person name="Leite T.F."/>
            <person name="Margarido G.R.A."/>
            <person name="Almeida C.A."/>
            <person name="Ferrarezi J.A."/>
            <person name="Labate C.A."/>
        </authorList>
    </citation>
    <scope>NUCLEOTIDE SEQUENCE</scope>
    <source>
        <strain evidence="2">MF-1</strain>
    </source>
</reference>
<dbReference type="EMBL" id="AVOT02004394">
    <property type="protein sequence ID" value="MBW0476236.1"/>
    <property type="molecule type" value="Genomic_DNA"/>
</dbReference>
<sequence>MGRSGNIPVSVQELVYGGKEIGVGTSSKPLVRDSELLSSSEEVHGPREDLRPSEGLDTHVLQTTSPKR</sequence>
<protein>
    <submittedName>
        <fullName evidence="2">Uncharacterized protein</fullName>
    </submittedName>
</protein>
<comment type="caution">
    <text evidence="2">The sequence shown here is derived from an EMBL/GenBank/DDBJ whole genome shotgun (WGS) entry which is preliminary data.</text>
</comment>
<accession>A0A9Q3C0T4</accession>
<gene>
    <name evidence="2" type="ORF">O181_015951</name>
</gene>
<feature type="region of interest" description="Disordered" evidence="1">
    <location>
        <begin position="32"/>
        <end position="68"/>
    </location>
</feature>
<dbReference type="Proteomes" id="UP000765509">
    <property type="component" value="Unassembled WGS sequence"/>
</dbReference>
<dbReference type="AlphaFoldDB" id="A0A9Q3C0T4"/>
<keyword evidence="3" id="KW-1185">Reference proteome</keyword>